<evidence type="ECO:0000313" key="3">
    <source>
        <dbReference type="WBParaSite" id="HNAJ_0001366801-mRNA-1"/>
    </source>
</evidence>
<dbReference type="AlphaFoldDB" id="A0A0R3U0L9"/>
<gene>
    <name evidence="1" type="ORF">HNAJ_LOCUS13642</name>
</gene>
<reference evidence="3" key="1">
    <citation type="submission" date="2017-02" db="UniProtKB">
        <authorList>
            <consortium name="WormBaseParasite"/>
        </authorList>
    </citation>
    <scope>IDENTIFICATION</scope>
</reference>
<reference evidence="1 2" key="2">
    <citation type="submission" date="2018-11" db="EMBL/GenBank/DDBJ databases">
        <authorList>
            <consortium name="Pathogen Informatics"/>
        </authorList>
    </citation>
    <scope>NUCLEOTIDE SEQUENCE [LARGE SCALE GENOMIC DNA]</scope>
</reference>
<evidence type="ECO:0000313" key="2">
    <source>
        <dbReference type="Proteomes" id="UP000278807"/>
    </source>
</evidence>
<sequence>MIIVKEYSSEEQQPLVILRRGYSQNLSTAHQSGLNPNWWKEQIFSRNFQLPQSQHFKLIHQQRHNHHHYLLFNRAQSFFHSLDDFLLPDRPKIEKTIQHL</sequence>
<protein>
    <submittedName>
        <fullName evidence="3">Ovule protein</fullName>
    </submittedName>
</protein>
<organism evidence="3">
    <name type="scientific">Rodentolepis nana</name>
    <name type="common">Dwarf tapeworm</name>
    <name type="synonym">Hymenolepis nana</name>
    <dbReference type="NCBI Taxonomy" id="102285"/>
    <lineage>
        <taxon>Eukaryota</taxon>
        <taxon>Metazoa</taxon>
        <taxon>Spiralia</taxon>
        <taxon>Lophotrochozoa</taxon>
        <taxon>Platyhelminthes</taxon>
        <taxon>Cestoda</taxon>
        <taxon>Eucestoda</taxon>
        <taxon>Cyclophyllidea</taxon>
        <taxon>Hymenolepididae</taxon>
        <taxon>Rodentolepis</taxon>
    </lineage>
</organism>
<dbReference type="WBParaSite" id="HNAJ_0001366801-mRNA-1">
    <property type="protein sequence ID" value="HNAJ_0001366801-mRNA-1"/>
    <property type="gene ID" value="HNAJ_0001366801"/>
</dbReference>
<keyword evidence="2" id="KW-1185">Reference proteome</keyword>
<name>A0A0R3U0L9_RODNA</name>
<proteinExistence type="predicted"/>
<accession>A0A0R3U0L9</accession>
<dbReference type="Proteomes" id="UP000278807">
    <property type="component" value="Unassembled WGS sequence"/>
</dbReference>
<dbReference type="STRING" id="102285.A0A0R3U0L9"/>
<dbReference type="EMBL" id="UZAE01015780">
    <property type="protein sequence ID" value="VDO16581.1"/>
    <property type="molecule type" value="Genomic_DNA"/>
</dbReference>
<evidence type="ECO:0000313" key="1">
    <source>
        <dbReference type="EMBL" id="VDO16581.1"/>
    </source>
</evidence>